<keyword evidence="3" id="KW-0853">WD repeat</keyword>
<dbReference type="GO" id="GO:0005885">
    <property type="term" value="C:Arp2/3 protein complex"/>
    <property type="evidence" value="ECO:0007669"/>
    <property type="project" value="UniProtKB-UniRule"/>
</dbReference>
<keyword evidence="9" id="KW-1185">Reference proteome</keyword>
<keyword evidence="6 7" id="KW-0206">Cytoskeleton</keyword>
<evidence type="ECO:0000256" key="4">
    <source>
        <dbReference type="ARBA" id="ARBA00022737"/>
    </source>
</evidence>
<evidence type="ECO:0000256" key="6">
    <source>
        <dbReference type="ARBA" id="ARBA00023212"/>
    </source>
</evidence>
<evidence type="ECO:0000256" key="2">
    <source>
        <dbReference type="ARBA" id="ARBA00022490"/>
    </source>
</evidence>
<evidence type="ECO:0000256" key="3">
    <source>
        <dbReference type="ARBA" id="ARBA00022574"/>
    </source>
</evidence>
<organism evidence="8 9">
    <name type="scientific">Wickerhamomyces pijperi</name>
    <name type="common">Yeast</name>
    <name type="synonym">Pichia pijperi</name>
    <dbReference type="NCBI Taxonomy" id="599730"/>
    <lineage>
        <taxon>Eukaryota</taxon>
        <taxon>Fungi</taxon>
        <taxon>Dikarya</taxon>
        <taxon>Ascomycota</taxon>
        <taxon>Saccharomycotina</taxon>
        <taxon>Saccharomycetes</taxon>
        <taxon>Phaffomycetales</taxon>
        <taxon>Wickerhamomycetaceae</taxon>
        <taxon>Wickerhamomyces</taxon>
    </lineage>
</organism>
<keyword evidence="5 7" id="KW-0009">Actin-binding</keyword>
<dbReference type="GO" id="GO:0051015">
    <property type="term" value="F:actin filament binding"/>
    <property type="evidence" value="ECO:0007669"/>
    <property type="project" value="TreeGrafter"/>
</dbReference>
<comment type="function">
    <text evidence="7">Functions as component of the Arp2/3 complex which is involved in regulation of actin polymerization and together with an activating nucleation-promoting factor (NPF) mediates the formation of branched actin networks.</text>
</comment>
<dbReference type="Gene3D" id="2.130.10.10">
    <property type="entry name" value="YVTN repeat-like/Quinoprotein amine dehydrogenase"/>
    <property type="match status" value="1"/>
</dbReference>
<sequence length="372" mass="40502">MSTPQVFQFSHTPVHSHCFSQDRQTLAITKETEVEIYNVSNPSKPQLIAVLKDHDKTVTAVDISIHGRIVTCSQDRNAIVWEPLSDGTYKPTLVLLRINRSATSVKWAPNGFKFAVGSSARVIAVCYFEQENDWWISKHIKKPIRSTILSIEWHPNNILLAAGSSDGHARVFSGFIKGIDNKPSGASLWGEKFPFNTLCGDFISSCGGWVHDVAFSPSGDVLAFVAHDSTVTVVYPNGGEGVAPKSILSVSTSHLPFTSVFFADENTLVAAGHNRFPVVFQGDETEWLEVHSIDDPKKSVAQGSTETTALNMFKQLDLKGAVQTGASSSSSSLNTIHQNTITQLRPYAFGSKGEVTKFSSSGIDGKVVIFDI</sequence>
<evidence type="ECO:0000313" key="9">
    <source>
        <dbReference type="Proteomes" id="UP000774326"/>
    </source>
</evidence>
<reference evidence="8" key="2">
    <citation type="submission" date="2021-01" db="EMBL/GenBank/DDBJ databases">
        <authorList>
            <person name="Schikora-Tamarit M.A."/>
        </authorList>
    </citation>
    <scope>NUCLEOTIDE SEQUENCE</scope>
    <source>
        <strain evidence="8">CBS2887</strain>
    </source>
</reference>
<dbReference type="PANTHER" id="PTHR10709">
    <property type="entry name" value="ACTIN-RELATED PROTEIN 2/3 COMPLEX SUBUNIT 1"/>
    <property type="match status" value="1"/>
</dbReference>
<dbReference type="PANTHER" id="PTHR10709:SF2">
    <property type="entry name" value="ACTIN-RELATED PROTEIN 2_3 COMPLEX SUBUNIT"/>
    <property type="match status" value="1"/>
</dbReference>
<dbReference type="GO" id="GO:0030479">
    <property type="term" value="C:actin cortical patch"/>
    <property type="evidence" value="ECO:0007669"/>
    <property type="project" value="UniProtKB-SubCell"/>
</dbReference>
<accession>A0A9P8TME9</accession>
<dbReference type="AlphaFoldDB" id="A0A9P8TME9"/>
<comment type="subcellular location">
    <subcellularLocation>
        <location evidence="7">Cytoplasm</location>
        <location evidence="7">Cytoskeleton</location>
        <location evidence="7">Actin patch</location>
    </subcellularLocation>
</comment>
<dbReference type="InterPro" id="IPR017383">
    <property type="entry name" value="ARPC1"/>
</dbReference>
<evidence type="ECO:0000256" key="1">
    <source>
        <dbReference type="ARBA" id="ARBA00006260"/>
    </source>
</evidence>
<protein>
    <recommendedName>
        <fullName evidence="7">Actin-related protein 2/3 complex subunit</fullName>
    </recommendedName>
</protein>
<dbReference type="InterPro" id="IPR036322">
    <property type="entry name" value="WD40_repeat_dom_sf"/>
</dbReference>
<dbReference type="SMART" id="SM00320">
    <property type="entry name" value="WD40"/>
    <property type="match status" value="4"/>
</dbReference>
<gene>
    <name evidence="8" type="ORF">WICPIJ_004074</name>
</gene>
<dbReference type="InterPro" id="IPR001680">
    <property type="entry name" value="WD40_rpt"/>
</dbReference>
<evidence type="ECO:0000256" key="7">
    <source>
        <dbReference type="PIRNR" id="PIRNR038093"/>
    </source>
</evidence>
<dbReference type="PIRSF" id="PIRSF038093">
    <property type="entry name" value="ARP2/3_su1"/>
    <property type="match status" value="1"/>
</dbReference>
<dbReference type="Proteomes" id="UP000774326">
    <property type="component" value="Unassembled WGS sequence"/>
</dbReference>
<evidence type="ECO:0000313" key="8">
    <source>
        <dbReference type="EMBL" id="KAH3684963.1"/>
    </source>
</evidence>
<dbReference type="EMBL" id="JAEUBG010002245">
    <property type="protein sequence ID" value="KAH3684963.1"/>
    <property type="molecule type" value="Genomic_DNA"/>
</dbReference>
<keyword evidence="2 7" id="KW-0963">Cytoplasm</keyword>
<dbReference type="OrthoDB" id="406844at2759"/>
<dbReference type="GO" id="GO:0034314">
    <property type="term" value="P:Arp2/3 complex-mediated actin nucleation"/>
    <property type="evidence" value="ECO:0007669"/>
    <property type="project" value="UniProtKB-UniRule"/>
</dbReference>
<dbReference type="InterPro" id="IPR015943">
    <property type="entry name" value="WD40/YVTN_repeat-like_dom_sf"/>
</dbReference>
<name>A0A9P8TME9_WICPI</name>
<keyword evidence="4" id="KW-0677">Repeat</keyword>
<comment type="similarity">
    <text evidence="1 7">Belongs to the WD repeat ARPC1 family.</text>
</comment>
<reference evidence="8" key="1">
    <citation type="journal article" date="2021" name="Open Biol.">
        <title>Shared evolutionary footprints suggest mitochondrial oxidative damage underlies multiple complex I losses in fungi.</title>
        <authorList>
            <person name="Schikora-Tamarit M.A."/>
            <person name="Marcet-Houben M."/>
            <person name="Nosek J."/>
            <person name="Gabaldon T."/>
        </authorList>
    </citation>
    <scope>NUCLEOTIDE SEQUENCE</scope>
    <source>
        <strain evidence="8">CBS2887</strain>
    </source>
</reference>
<proteinExistence type="inferred from homology"/>
<dbReference type="SUPFAM" id="SSF50978">
    <property type="entry name" value="WD40 repeat-like"/>
    <property type="match status" value="1"/>
</dbReference>
<evidence type="ECO:0000256" key="5">
    <source>
        <dbReference type="ARBA" id="ARBA00023203"/>
    </source>
</evidence>
<dbReference type="Pfam" id="PF00400">
    <property type="entry name" value="WD40"/>
    <property type="match status" value="2"/>
</dbReference>
<comment type="caution">
    <text evidence="8">The sequence shown here is derived from an EMBL/GenBank/DDBJ whole genome shotgun (WGS) entry which is preliminary data.</text>
</comment>